<dbReference type="AlphaFoldDB" id="A0A2N9EP81"/>
<dbReference type="PANTHER" id="PTHR37265">
    <property type="entry name" value="OS01G0195300 PROTEIN"/>
    <property type="match status" value="1"/>
</dbReference>
<evidence type="ECO:0000313" key="2">
    <source>
        <dbReference type="EMBL" id="SPC76628.1"/>
    </source>
</evidence>
<organism evidence="2">
    <name type="scientific">Fagus sylvatica</name>
    <name type="common">Beechnut</name>
    <dbReference type="NCBI Taxonomy" id="28930"/>
    <lineage>
        <taxon>Eukaryota</taxon>
        <taxon>Viridiplantae</taxon>
        <taxon>Streptophyta</taxon>
        <taxon>Embryophyta</taxon>
        <taxon>Tracheophyta</taxon>
        <taxon>Spermatophyta</taxon>
        <taxon>Magnoliopsida</taxon>
        <taxon>eudicotyledons</taxon>
        <taxon>Gunneridae</taxon>
        <taxon>Pentapetalae</taxon>
        <taxon>rosids</taxon>
        <taxon>fabids</taxon>
        <taxon>Fagales</taxon>
        <taxon>Fagaceae</taxon>
        <taxon>Fagus</taxon>
    </lineage>
</organism>
<dbReference type="EMBL" id="OIVN01000225">
    <property type="protein sequence ID" value="SPC76628.1"/>
    <property type="molecule type" value="Genomic_DNA"/>
</dbReference>
<gene>
    <name evidence="2" type="ORF">FSB_LOCUS4510</name>
</gene>
<reference evidence="2" key="1">
    <citation type="submission" date="2018-02" db="EMBL/GenBank/DDBJ databases">
        <authorList>
            <person name="Cohen D.B."/>
            <person name="Kent A.D."/>
        </authorList>
    </citation>
    <scope>NUCLEOTIDE SEQUENCE</scope>
</reference>
<protein>
    <submittedName>
        <fullName evidence="2">Uncharacterized protein</fullName>
    </submittedName>
</protein>
<dbReference type="PANTHER" id="PTHR37265:SF5">
    <property type="entry name" value="OS01G0195300 PROTEIN"/>
    <property type="match status" value="1"/>
</dbReference>
<evidence type="ECO:0000256" key="1">
    <source>
        <dbReference type="SAM" id="MobiDB-lite"/>
    </source>
</evidence>
<name>A0A2N9EP81_FAGSY</name>
<accession>A0A2N9EP81</accession>
<proteinExistence type="predicted"/>
<sequence>MEDTRKRHQYDTSEEDTVEVKRTRREEEEEEREEDGILAWLSADDQETVSQLMELLDKSDDTNTTTNTAKVRFIDDPYSAPLIYDVSSSSSFVTINGNEESCGSSFSDSDSSVMASVDMGGIVRIGNGSSRQLMLGACASNNSFGDRTSFSLGLKQVEHGGAWGKSDGVARGVSAVAEEEIGLIDGCDAFGWDDQVLARFLGEDF</sequence>
<feature type="region of interest" description="Disordered" evidence="1">
    <location>
        <begin position="1"/>
        <end position="35"/>
    </location>
</feature>